<organism evidence="1">
    <name type="scientific">Siphoviridae sp. ctkyH28</name>
    <dbReference type="NCBI Taxonomy" id="2827585"/>
    <lineage>
        <taxon>Viruses</taxon>
        <taxon>Duplodnaviria</taxon>
        <taxon>Heunggongvirae</taxon>
        <taxon>Uroviricota</taxon>
        <taxon>Caudoviricetes</taxon>
    </lineage>
</organism>
<reference evidence="1" key="1">
    <citation type="journal article" date="2021" name="Proc. Natl. Acad. Sci. U.S.A.">
        <title>A Catalog of Tens of Thousands of Viruses from Human Metagenomes Reveals Hidden Associations with Chronic Diseases.</title>
        <authorList>
            <person name="Tisza M.J."/>
            <person name="Buck C.B."/>
        </authorList>
    </citation>
    <scope>NUCLEOTIDE SEQUENCE</scope>
    <source>
        <strain evidence="1">CtkyH28</strain>
    </source>
</reference>
<accession>A0A8S5LMG6</accession>
<name>A0A8S5LMG6_9CAUD</name>
<dbReference type="EMBL" id="BK015877">
    <property type="protein sequence ID" value="DAD71169.1"/>
    <property type="molecule type" value="Genomic_DNA"/>
</dbReference>
<sequence>MDKYELQIKPYLAKIPEWYQRMDEGQMAAMLGVGKTSWAKYKKKYPEFAQCFAQGKLELVDQLYSALKRKALGFHEITKKDVILDGEIVTLENDTYYPPDLGSIHLLLKNLDEKWHNDDKTTIELRRAELKLKQERAEKEDW</sequence>
<protein>
    <submittedName>
        <fullName evidence="1">Terminase small subunit</fullName>
    </submittedName>
</protein>
<proteinExistence type="predicted"/>
<evidence type="ECO:0000313" key="1">
    <source>
        <dbReference type="EMBL" id="DAD71169.1"/>
    </source>
</evidence>